<feature type="transmembrane region" description="Helical" evidence="5">
    <location>
        <begin position="83"/>
        <end position="101"/>
    </location>
</feature>
<feature type="transmembrane region" description="Helical" evidence="5">
    <location>
        <begin position="341"/>
        <end position="362"/>
    </location>
</feature>
<feature type="transmembrane region" description="Helical" evidence="5">
    <location>
        <begin position="312"/>
        <end position="334"/>
    </location>
</feature>
<dbReference type="GO" id="GO:0022857">
    <property type="term" value="F:transmembrane transporter activity"/>
    <property type="evidence" value="ECO:0007669"/>
    <property type="project" value="InterPro"/>
</dbReference>
<evidence type="ECO:0000259" key="6">
    <source>
        <dbReference type="PROSITE" id="PS50850"/>
    </source>
</evidence>
<dbReference type="PANTHER" id="PTHR23502">
    <property type="entry name" value="MAJOR FACILITATOR SUPERFAMILY"/>
    <property type="match status" value="1"/>
</dbReference>
<feature type="transmembrane region" description="Helical" evidence="5">
    <location>
        <begin position="17"/>
        <end position="39"/>
    </location>
</feature>
<dbReference type="EMBL" id="KV453953">
    <property type="protein sequence ID" value="ODV70666.1"/>
    <property type="molecule type" value="Genomic_DNA"/>
</dbReference>
<keyword evidence="3 5" id="KW-1133">Transmembrane helix</keyword>
<feature type="transmembrane region" description="Helical" evidence="5">
    <location>
        <begin position="107"/>
        <end position="130"/>
    </location>
</feature>
<keyword evidence="8" id="KW-1185">Reference proteome</keyword>
<feature type="transmembrane region" description="Helical" evidence="5">
    <location>
        <begin position="59"/>
        <end position="78"/>
    </location>
</feature>
<evidence type="ECO:0000256" key="2">
    <source>
        <dbReference type="ARBA" id="ARBA00022692"/>
    </source>
</evidence>
<evidence type="ECO:0000256" key="4">
    <source>
        <dbReference type="ARBA" id="ARBA00023136"/>
    </source>
</evidence>
<dbReference type="SUPFAM" id="SSF103473">
    <property type="entry name" value="MFS general substrate transporter"/>
    <property type="match status" value="1"/>
</dbReference>
<reference evidence="7 8" key="1">
    <citation type="journal article" date="2016" name="Proc. Natl. Acad. Sci. U.S.A.">
        <title>Comparative genomics of biotechnologically important yeasts.</title>
        <authorList>
            <person name="Riley R."/>
            <person name="Haridas S."/>
            <person name="Wolfe K.H."/>
            <person name="Lopes M.R."/>
            <person name="Hittinger C.T."/>
            <person name="Goeker M."/>
            <person name="Salamov A.A."/>
            <person name="Wisecaver J.H."/>
            <person name="Long T.M."/>
            <person name="Calvey C.H."/>
            <person name="Aerts A.L."/>
            <person name="Barry K.W."/>
            <person name="Choi C."/>
            <person name="Clum A."/>
            <person name="Coughlan A.Y."/>
            <person name="Deshpande S."/>
            <person name="Douglass A.P."/>
            <person name="Hanson S.J."/>
            <person name="Klenk H.-P."/>
            <person name="LaButti K.M."/>
            <person name="Lapidus A."/>
            <person name="Lindquist E.A."/>
            <person name="Lipzen A.M."/>
            <person name="Meier-Kolthoff J.P."/>
            <person name="Ohm R.A."/>
            <person name="Otillar R.P."/>
            <person name="Pangilinan J.L."/>
            <person name="Peng Y."/>
            <person name="Rokas A."/>
            <person name="Rosa C.A."/>
            <person name="Scheuner C."/>
            <person name="Sibirny A.A."/>
            <person name="Slot J.C."/>
            <person name="Stielow J.B."/>
            <person name="Sun H."/>
            <person name="Kurtzman C.P."/>
            <person name="Blackwell M."/>
            <person name="Grigoriev I.V."/>
            <person name="Jeffries T.W."/>
        </authorList>
    </citation>
    <scope>NUCLEOTIDE SEQUENCE [LARGE SCALE GENOMIC DNA]</scope>
    <source>
        <strain evidence="8">ATCC 18201 / CBS 1600 / BCRC 20928 / JCM 3617 / NBRC 0987 / NRRL Y-1542</strain>
    </source>
</reference>
<dbReference type="OrthoDB" id="3066029at2759"/>
<evidence type="ECO:0000313" key="8">
    <source>
        <dbReference type="Proteomes" id="UP000094389"/>
    </source>
</evidence>
<dbReference type="GO" id="GO:0005886">
    <property type="term" value="C:plasma membrane"/>
    <property type="evidence" value="ECO:0007669"/>
    <property type="project" value="TreeGrafter"/>
</dbReference>
<dbReference type="OMA" id="GNYFMRY"/>
<feature type="transmembrane region" description="Helical" evidence="5">
    <location>
        <begin position="270"/>
        <end position="292"/>
    </location>
</feature>
<feature type="transmembrane region" description="Helical" evidence="5">
    <location>
        <begin position="172"/>
        <end position="192"/>
    </location>
</feature>
<dbReference type="Proteomes" id="UP000094389">
    <property type="component" value="Unassembled WGS sequence"/>
</dbReference>
<proteinExistence type="predicted"/>
<dbReference type="GeneID" id="30987489"/>
<dbReference type="Pfam" id="PF07690">
    <property type="entry name" value="MFS_1"/>
    <property type="match status" value="1"/>
</dbReference>
<dbReference type="Gene3D" id="1.20.1250.20">
    <property type="entry name" value="MFS general substrate transporter like domains"/>
    <property type="match status" value="1"/>
</dbReference>
<feature type="transmembrane region" description="Helical" evidence="5">
    <location>
        <begin position="236"/>
        <end position="258"/>
    </location>
</feature>
<dbReference type="InterPro" id="IPR036259">
    <property type="entry name" value="MFS_trans_sf"/>
</dbReference>
<evidence type="ECO:0000256" key="5">
    <source>
        <dbReference type="SAM" id="Phobius"/>
    </source>
</evidence>
<evidence type="ECO:0000256" key="1">
    <source>
        <dbReference type="ARBA" id="ARBA00004141"/>
    </source>
</evidence>
<organism evidence="7 8">
    <name type="scientific">Cyberlindnera jadinii (strain ATCC 18201 / CBS 1600 / BCRC 20928 / JCM 3617 / NBRC 0987 / NRRL Y-1542)</name>
    <name type="common">Torula yeast</name>
    <name type="synonym">Candida utilis</name>
    <dbReference type="NCBI Taxonomy" id="983966"/>
    <lineage>
        <taxon>Eukaryota</taxon>
        <taxon>Fungi</taxon>
        <taxon>Dikarya</taxon>
        <taxon>Ascomycota</taxon>
        <taxon>Saccharomycotina</taxon>
        <taxon>Saccharomycetes</taxon>
        <taxon>Phaffomycetales</taxon>
        <taxon>Phaffomycetaceae</taxon>
        <taxon>Cyberlindnera</taxon>
    </lineage>
</organism>
<dbReference type="InterPro" id="IPR011701">
    <property type="entry name" value="MFS"/>
</dbReference>
<comment type="subcellular location">
    <subcellularLocation>
        <location evidence="1">Membrane</location>
        <topology evidence="1">Multi-pass membrane protein</topology>
    </subcellularLocation>
</comment>
<protein>
    <submittedName>
        <fullName evidence="7">MFS general substrate transporter</fullName>
    </submittedName>
</protein>
<feature type="transmembrane region" description="Helical" evidence="5">
    <location>
        <begin position="142"/>
        <end position="166"/>
    </location>
</feature>
<keyword evidence="4 5" id="KW-0472">Membrane</keyword>
<keyword evidence="2 5" id="KW-0812">Transmembrane</keyword>
<dbReference type="AlphaFoldDB" id="A0A1E4RTU3"/>
<sequence length="436" mass="48377">MDDETFYSLCSPSRKKLIVFIVSLSCFLSPLSSMSFLPAVSIIAEEFHTTGTVINISNAVYNFCMAISTILISPLGAIYGKRWVMIICLSLFVLTSILTAVSQNLAMFFVFRALSAMSGTPVFSIGSTILGDIYQPTERGNAMGLSLLGSQLGPAFGPVLGGIIVTYTTWRVIFWVQVGLSTVNLVLAIMFLPETSRITTLQKMRREKSNPKLWFCPFNPARVIWALFRYPNLTLAGIISMSIHFNMFSLLTPIRYVVDPRFGLEKPIFGGLFYLAPGFGYVVGAFWGGKWADHYVHKYMRLRGRRVPEDRLRSMFLAYGLGLPGTVLVYGWCLQKEKGGMALPLVMMFLGAVSQTICYPSINTYCVDSMPQLKGDAIAGNYFIRFIAAGISSASVLTEINSIGVGWTCTISAFFLIFGFICCQALIRYGERMRLK</sequence>
<evidence type="ECO:0000256" key="3">
    <source>
        <dbReference type="ARBA" id="ARBA00022989"/>
    </source>
</evidence>
<feature type="transmembrane region" description="Helical" evidence="5">
    <location>
        <begin position="405"/>
        <end position="427"/>
    </location>
</feature>
<gene>
    <name evidence="7" type="ORF">CYBJADRAFT_133108</name>
</gene>
<accession>A0A1E4RTU3</accession>
<dbReference type="InterPro" id="IPR020846">
    <property type="entry name" value="MFS_dom"/>
</dbReference>
<dbReference type="STRING" id="983966.A0A1E4RTU3"/>
<dbReference type="RefSeq" id="XP_020067705.1">
    <property type="nucleotide sequence ID" value="XM_020213093.1"/>
</dbReference>
<dbReference type="PROSITE" id="PS50850">
    <property type="entry name" value="MFS"/>
    <property type="match status" value="1"/>
</dbReference>
<dbReference type="PANTHER" id="PTHR23502:SF64">
    <property type="entry name" value="TRANSPORTER, PUTATIVE (AFU_ORTHOLOGUE AFUA_3G11760)-RELATED"/>
    <property type="match status" value="1"/>
</dbReference>
<feature type="domain" description="Major facilitator superfamily (MFS) profile" evidence="6">
    <location>
        <begin position="18"/>
        <end position="436"/>
    </location>
</feature>
<evidence type="ECO:0000313" key="7">
    <source>
        <dbReference type="EMBL" id="ODV70666.1"/>
    </source>
</evidence>
<name>A0A1E4RTU3_CYBJN</name>